<protein>
    <submittedName>
        <fullName evidence="2">Uncharacterized protein</fullName>
    </submittedName>
</protein>
<dbReference type="EMBL" id="CABPSK010000002">
    <property type="protein sequence ID" value="VVE10688.1"/>
    <property type="molecule type" value="Genomic_DNA"/>
</dbReference>
<evidence type="ECO:0000313" key="3">
    <source>
        <dbReference type="Proteomes" id="UP000366945"/>
    </source>
</evidence>
<dbReference type="AlphaFoldDB" id="A0A5E4VEH4"/>
<evidence type="ECO:0000256" key="1">
    <source>
        <dbReference type="SAM" id="MobiDB-lite"/>
    </source>
</evidence>
<feature type="region of interest" description="Disordered" evidence="1">
    <location>
        <begin position="1"/>
        <end position="44"/>
    </location>
</feature>
<proteinExistence type="predicted"/>
<accession>A0A5E4VEH4</accession>
<reference evidence="2 3" key="1">
    <citation type="submission" date="2019-08" db="EMBL/GenBank/DDBJ databases">
        <authorList>
            <person name="Peeters C."/>
        </authorList>
    </citation>
    <scope>NUCLEOTIDE SEQUENCE [LARGE SCALE GENOMIC DNA]</scope>
    <source>
        <strain evidence="2 3">LMG 31114</strain>
    </source>
</reference>
<keyword evidence="3" id="KW-1185">Reference proteome</keyword>
<sequence length="84" mass="9272">MSSQEAKLFGIWGSQHDGSEHMRRARSLERSRRSMTRRAGGHHVVDQHDASAANPIAGNEGITQIALPDISCEPALRRRRTLAA</sequence>
<gene>
    <name evidence="2" type="ORF">PPN31114_02629</name>
</gene>
<feature type="compositionally biased region" description="Basic and acidic residues" evidence="1">
    <location>
        <begin position="17"/>
        <end position="32"/>
    </location>
</feature>
<evidence type="ECO:0000313" key="2">
    <source>
        <dbReference type="EMBL" id="VVE10688.1"/>
    </source>
</evidence>
<dbReference type="Proteomes" id="UP000366945">
    <property type="component" value="Unassembled WGS sequence"/>
</dbReference>
<name>A0A5E4VEH4_9BURK</name>
<organism evidence="2 3">
    <name type="scientific">Pandoraea pneumonica</name>
    <dbReference type="NCBI Taxonomy" id="2508299"/>
    <lineage>
        <taxon>Bacteria</taxon>
        <taxon>Pseudomonadati</taxon>
        <taxon>Pseudomonadota</taxon>
        <taxon>Betaproteobacteria</taxon>
        <taxon>Burkholderiales</taxon>
        <taxon>Burkholderiaceae</taxon>
        <taxon>Pandoraea</taxon>
    </lineage>
</organism>